<accession>A0A3D8HGK2</accession>
<dbReference type="PANTHER" id="PTHR46401:SF2">
    <property type="entry name" value="GLYCOSYLTRANSFERASE WBBK-RELATED"/>
    <property type="match status" value="1"/>
</dbReference>
<proteinExistence type="predicted"/>
<organism evidence="3 4">
    <name type="scientific">Parabacteroides acidifaciens</name>
    <dbReference type="NCBI Taxonomy" id="2290935"/>
    <lineage>
        <taxon>Bacteria</taxon>
        <taxon>Pseudomonadati</taxon>
        <taxon>Bacteroidota</taxon>
        <taxon>Bacteroidia</taxon>
        <taxon>Bacteroidales</taxon>
        <taxon>Tannerellaceae</taxon>
        <taxon>Parabacteroides</taxon>
    </lineage>
</organism>
<feature type="domain" description="Glycosyl transferase family 1" evidence="2">
    <location>
        <begin position="183"/>
        <end position="326"/>
    </location>
</feature>
<dbReference type="SUPFAM" id="SSF53756">
    <property type="entry name" value="UDP-Glycosyltransferase/glycogen phosphorylase"/>
    <property type="match status" value="1"/>
</dbReference>
<gene>
    <name evidence="3" type="ORF">DWU89_07615</name>
</gene>
<dbReference type="CDD" id="cd03801">
    <property type="entry name" value="GT4_PimA-like"/>
    <property type="match status" value="1"/>
</dbReference>
<dbReference type="EMBL" id="QREV01000013">
    <property type="protein sequence ID" value="RDU49707.1"/>
    <property type="molecule type" value="Genomic_DNA"/>
</dbReference>
<dbReference type="GO" id="GO:0016757">
    <property type="term" value="F:glycosyltransferase activity"/>
    <property type="evidence" value="ECO:0007669"/>
    <property type="project" value="InterPro"/>
</dbReference>
<dbReference type="Gene3D" id="3.40.50.2000">
    <property type="entry name" value="Glycogen Phosphorylase B"/>
    <property type="match status" value="2"/>
</dbReference>
<dbReference type="GO" id="GO:0009103">
    <property type="term" value="P:lipopolysaccharide biosynthetic process"/>
    <property type="evidence" value="ECO:0007669"/>
    <property type="project" value="TreeGrafter"/>
</dbReference>
<sequence>MINMTKNILLINNAYPSPQRPNSGTYVQSIKGRLEEAGFQVDMLVLYSSGTKLKEKIKDYASFYLKLLSAPLRQYDMLYINHYTLMLPLFIRIPFQKNKIIFHWHGEELVHNTLFFKAIRSLMKKTLKKNDIHISPSFYYRSVITKQLDINPERIQISPSGGIDTSLFCPGESKWEKYSLHLGFPSALTKNKGVEYLYQLIQKVPELQKKLKKDIYIHYIDYGDEDNHWKKAFYEYPIQLIRHVPYPQYLMYKFYQELDICLMFSKRESLGLVVLEAMACNIPVIARNTTSMPELVRPGISGELISFSPDIDEILNKIEIISKNKDIYTPAEFVRENYSKSSVVYFYKQLLTNT</sequence>
<protein>
    <submittedName>
        <fullName evidence="3">Glycosyltransferase</fullName>
    </submittedName>
</protein>
<evidence type="ECO:0000313" key="4">
    <source>
        <dbReference type="Proteomes" id="UP000256321"/>
    </source>
</evidence>
<evidence type="ECO:0000259" key="2">
    <source>
        <dbReference type="Pfam" id="PF00534"/>
    </source>
</evidence>
<dbReference type="Proteomes" id="UP000256321">
    <property type="component" value="Unassembled WGS sequence"/>
</dbReference>
<evidence type="ECO:0000313" key="3">
    <source>
        <dbReference type="EMBL" id="RDU49707.1"/>
    </source>
</evidence>
<keyword evidence="1 3" id="KW-0808">Transferase</keyword>
<name>A0A3D8HGK2_9BACT</name>
<dbReference type="AlphaFoldDB" id="A0A3D8HGK2"/>
<dbReference type="PANTHER" id="PTHR46401">
    <property type="entry name" value="GLYCOSYLTRANSFERASE WBBK-RELATED"/>
    <property type="match status" value="1"/>
</dbReference>
<dbReference type="InterPro" id="IPR001296">
    <property type="entry name" value="Glyco_trans_1"/>
</dbReference>
<comment type="caution">
    <text evidence="3">The sequence shown here is derived from an EMBL/GenBank/DDBJ whole genome shotgun (WGS) entry which is preliminary data.</text>
</comment>
<dbReference type="Pfam" id="PF00534">
    <property type="entry name" value="Glycos_transf_1"/>
    <property type="match status" value="1"/>
</dbReference>
<reference evidence="3 4" key="1">
    <citation type="submission" date="2018-07" db="EMBL/GenBank/DDBJ databases">
        <title>Parabacteroides acidifaciens nov. sp., isolated from human feces.</title>
        <authorList>
            <person name="Wang Y.J."/>
        </authorList>
    </citation>
    <scope>NUCLEOTIDE SEQUENCE [LARGE SCALE GENOMIC DNA]</scope>
    <source>
        <strain evidence="3 4">426-9</strain>
    </source>
</reference>
<evidence type="ECO:0000256" key="1">
    <source>
        <dbReference type="ARBA" id="ARBA00022679"/>
    </source>
</evidence>